<keyword evidence="2" id="KW-1185">Reference proteome</keyword>
<accession>B9TDL2</accession>
<organism evidence="1 2">
    <name type="scientific">Ricinus communis</name>
    <name type="common">Castor bean</name>
    <dbReference type="NCBI Taxonomy" id="3988"/>
    <lineage>
        <taxon>Eukaryota</taxon>
        <taxon>Viridiplantae</taxon>
        <taxon>Streptophyta</taxon>
        <taxon>Embryophyta</taxon>
        <taxon>Tracheophyta</taxon>
        <taxon>Spermatophyta</taxon>
        <taxon>Magnoliopsida</taxon>
        <taxon>eudicotyledons</taxon>
        <taxon>Gunneridae</taxon>
        <taxon>Pentapetalae</taxon>
        <taxon>rosids</taxon>
        <taxon>fabids</taxon>
        <taxon>Malpighiales</taxon>
        <taxon>Euphorbiaceae</taxon>
        <taxon>Acalyphoideae</taxon>
        <taxon>Acalypheae</taxon>
        <taxon>Ricinus</taxon>
    </lineage>
</organism>
<feature type="non-terminal residue" evidence="1">
    <location>
        <position position="89"/>
    </location>
</feature>
<evidence type="ECO:0000313" key="2">
    <source>
        <dbReference type="Proteomes" id="UP000008311"/>
    </source>
</evidence>
<dbReference type="InParanoid" id="B9TDL2"/>
<gene>
    <name evidence="1" type="ORF">RCOM_1898210</name>
</gene>
<dbReference type="Proteomes" id="UP000008311">
    <property type="component" value="Unassembled WGS sequence"/>
</dbReference>
<sequence>MPFYAYKDEDSQRDMLVPRPGWECNTGDDAPVVYRDGSIIDKAEFSAERAALVEQAPTLQRYIDLLLKYDPTFVMRLQKGIHLLPGGKI</sequence>
<proteinExistence type="predicted"/>
<reference evidence="2" key="1">
    <citation type="journal article" date="2010" name="Nat. Biotechnol.">
        <title>Draft genome sequence of the oilseed species Ricinus communis.</title>
        <authorList>
            <person name="Chan A.P."/>
            <person name="Crabtree J."/>
            <person name="Zhao Q."/>
            <person name="Lorenzi H."/>
            <person name="Orvis J."/>
            <person name="Puiu D."/>
            <person name="Melake-Berhan A."/>
            <person name="Jones K.M."/>
            <person name="Redman J."/>
            <person name="Chen G."/>
            <person name="Cahoon E.B."/>
            <person name="Gedil M."/>
            <person name="Stanke M."/>
            <person name="Haas B.J."/>
            <person name="Wortman J.R."/>
            <person name="Fraser-Liggett C.M."/>
            <person name="Ravel J."/>
            <person name="Rabinowicz P.D."/>
        </authorList>
    </citation>
    <scope>NUCLEOTIDE SEQUENCE [LARGE SCALE GENOMIC DNA]</scope>
    <source>
        <strain evidence="2">cv. Hale</strain>
    </source>
</reference>
<name>B9TDL2_RICCO</name>
<dbReference type="AlphaFoldDB" id="B9TDL2"/>
<evidence type="ECO:0000313" key="1">
    <source>
        <dbReference type="EMBL" id="EEF26054.1"/>
    </source>
</evidence>
<dbReference type="EMBL" id="EQ978270">
    <property type="protein sequence ID" value="EEF26054.1"/>
    <property type="molecule type" value="Genomic_DNA"/>
</dbReference>
<protein>
    <submittedName>
        <fullName evidence="1">Uncharacterized protein</fullName>
    </submittedName>
</protein>